<evidence type="ECO:0000256" key="4">
    <source>
        <dbReference type="ARBA" id="ARBA00022989"/>
    </source>
</evidence>
<dbReference type="InterPro" id="IPR051410">
    <property type="entry name" value="Ferric/Cupric_Reductase"/>
</dbReference>
<evidence type="ECO:0000259" key="8">
    <source>
        <dbReference type="Pfam" id="PF01794"/>
    </source>
</evidence>
<keyword evidence="3 7" id="KW-0812">Transmembrane</keyword>
<gene>
    <name evidence="9" type="ORF">PVAG01_03565</name>
</gene>
<evidence type="ECO:0000256" key="1">
    <source>
        <dbReference type="ARBA" id="ARBA00004141"/>
    </source>
</evidence>
<evidence type="ECO:0000313" key="10">
    <source>
        <dbReference type="Proteomes" id="UP001629113"/>
    </source>
</evidence>
<keyword evidence="10" id="KW-1185">Reference proteome</keyword>
<dbReference type="Proteomes" id="UP001629113">
    <property type="component" value="Unassembled WGS sequence"/>
</dbReference>
<evidence type="ECO:0000256" key="5">
    <source>
        <dbReference type="ARBA" id="ARBA00023065"/>
    </source>
</evidence>
<evidence type="ECO:0000256" key="2">
    <source>
        <dbReference type="ARBA" id="ARBA00022448"/>
    </source>
</evidence>
<feature type="transmembrane region" description="Helical" evidence="7">
    <location>
        <begin position="54"/>
        <end position="74"/>
    </location>
</feature>
<feature type="domain" description="Ferric oxidoreductase" evidence="8">
    <location>
        <begin position="181"/>
        <end position="303"/>
    </location>
</feature>
<proteinExistence type="predicted"/>
<feature type="transmembrane region" description="Helical" evidence="7">
    <location>
        <begin position="133"/>
        <end position="153"/>
    </location>
</feature>
<feature type="transmembrane region" description="Helical" evidence="7">
    <location>
        <begin position="257"/>
        <end position="276"/>
    </location>
</feature>
<keyword evidence="6 7" id="KW-0472">Membrane</keyword>
<dbReference type="Pfam" id="PF01794">
    <property type="entry name" value="Ferric_reduct"/>
    <property type="match status" value="1"/>
</dbReference>
<comment type="caution">
    <text evidence="9">The sequence shown here is derived from an EMBL/GenBank/DDBJ whole genome shotgun (WGS) entry which is preliminary data.</text>
</comment>
<evidence type="ECO:0000256" key="6">
    <source>
        <dbReference type="ARBA" id="ARBA00023136"/>
    </source>
</evidence>
<feature type="transmembrane region" description="Helical" evidence="7">
    <location>
        <begin position="218"/>
        <end position="237"/>
    </location>
</feature>
<dbReference type="EMBL" id="JBFCZG010000003">
    <property type="protein sequence ID" value="KAL3424284.1"/>
    <property type="molecule type" value="Genomic_DNA"/>
</dbReference>
<accession>A0ABR4PLT2</accession>
<keyword evidence="5" id="KW-0406">Ion transport</keyword>
<dbReference type="PANTHER" id="PTHR32361:SF3">
    <property type="entry name" value="REDUCTASE, PUTATIVE (AFU_ORTHOLOGUE AFUA_6G13750)-RELATED"/>
    <property type="match status" value="1"/>
</dbReference>
<keyword evidence="2" id="KW-0813">Transport</keyword>
<organism evidence="9 10">
    <name type="scientific">Phlyctema vagabunda</name>
    <dbReference type="NCBI Taxonomy" id="108571"/>
    <lineage>
        <taxon>Eukaryota</taxon>
        <taxon>Fungi</taxon>
        <taxon>Dikarya</taxon>
        <taxon>Ascomycota</taxon>
        <taxon>Pezizomycotina</taxon>
        <taxon>Leotiomycetes</taxon>
        <taxon>Helotiales</taxon>
        <taxon>Dermateaceae</taxon>
        <taxon>Phlyctema</taxon>
    </lineage>
</organism>
<comment type="subcellular location">
    <subcellularLocation>
        <location evidence="1">Membrane</location>
        <topology evidence="1">Multi-pass membrane protein</topology>
    </subcellularLocation>
</comment>
<protein>
    <submittedName>
        <fullName evidence="9">Ferric reductase like transmembrane component</fullName>
    </submittedName>
</protein>
<reference evidence="9 10" key="1">
    <citation type="submission" date="2024-06" db="EMBL/GenBank/DDBJ databases">
        <title>Complete genome of Phlyctema vagabunda strain 19-DSS-EL-015.</title>
        <authorList>
            <person name="Fiorenzani C."/>
        </authorList>
    </citation>
    <scope>NUCLEOTIDE SEQUENCE [LARGE SCALE GENOMIC DNA]</scope>
    <source>
        <strain evidence="9 10">19-DSS-EL-015</strain>
    </source>
</reference>
<evidence type="ECO:0000256" key="3">
    <source>
        <dbReference type="ARBA" id="ARBA00022692"/>
    </source>
</evidence>
<feature type="transmembrane region" description="Helical" evidence="7">
    <location>
        <begin position="296"/>
        <end position="321"/>
    </location>
</feature>
<name>A0ABR4PLT2_9HELO</name>
<dbReference type="PANTHER" id="PTHR32361">
    <property type="entry name" value="FERRIC/CUPRIC REDUCTASE TRANSMEMBRANE COMPONENT"/>
    <property type="match status" value="1"/>
</dbReference>
<sequence>MASSLHIRHIADAPTSNSTTQQHWGYVSRTLPCTNDAGSCAYLDSVYWMHDVSMLYTFIMWAVIGGILAVVVLLRFMKPEAAQMGWIQGEEEQKGPSLGAYYQAWRGVRAAIRRRLLPETIITYFGNVTRLQVVILGIMLAYLLIFSLVGIVYKTWITPVKSHPGLYNTRSGLGGFSDRIGALAYALTPLTVALATRESVLSLATGLPYQSFNFMHRWLGRVIFIQAFVHTLGWTLIEGRFYKPQPKTYNDFIREKYIVWGCVAMALISFLYIFSIRRVIKWTGHEFFRKTHYVVAALYIGACWGHWSHLACWMIAALAIWGLDRGLRLLRVLLMHVGYIDGDKGKKHRPLSRAPY</sequence>
<evidence type="ECO:0000313" key="9">
    <source>
        <dbReference type="EMBL" id="KAL3424284.1"/>
    </source>
</evidence>
<keyword evidence="4 7" id="KW-1133">Transmembrane helix</keyword>
<dbReference type="InterPro" id="IPR013130">
    <property type="entry name" value="Fe3_Rdtase_TM_dom"/>
</dbReference>
<evidence type="ECO:0000256" key="7">
    <source>
        <dbReference type="SAM" id="Phobius"/>
    </source>
</evidence>